<reference evidence="5" key="1">
    <citation type="submission" date="2019-03" db="EMBL/GenBank/DDBJ databases">
        <authorList>
            <person name="Hao L."/>
        </authorList>
    </citation>
    <scope>NUCLEOTIDE SEQUENCE</scope>
</reference>
<dbReference type="Gene3D" id="1.20.120.530">
    <property type="entry name" value="GntR ligand-binding domain-like"/>
    <property type="match status" value="1"/>
</dbReference>
<dbReference type="SUPFAM" id="SSF46785">
    <property type="entry name" value="Winged helix' DNA-binding domain"/>
    <property type="match status" value="1"/>
</dbReference>
<dbReference type="PRINTS" id="PR00035">
    <property type="entry name" value="HTHGNTR"/>
</dbReference>
<sequence length="241" mass="27094">MKDMLGPLKTESLKQVFISRFEDLILTGRLAIGQKLPPERELALQLGVSRPVVHEGLVELAAKGLVKLKPRAGAVVSDYRKEGSLAILESLVNFQRSGLDPELLESLIQVRALVENETARLAALNRTDAHIETFHEIMNAEESADPRDIDKITALDFEFHLTMGIASGNLVYPMLINSFRPVYMYFTSIFFSDPEVIPAILRFHRRLLAAVEKQNPKQAVAIMTETLAHGEQRLRTLLPRR</sequence>
<evidence type="ECO:0000256" key="3">
    <source>
        <dbReference type="ARBA" id="ARBA00023163"/>
    </source>
</evidence>
<organism evidence="5">
    <name type="scientific">anaerobic digester metagenome</name>
    <dbReference type="NCBI Taxonomy" id="1263854"/>
    <lineage>
        <taxon>unclassified sequences</taxon>
        <taxon>metagenomes</taxon>
        <taxon>ecological metagenomes</taxon>
    </lineage>
</organism>
<dbReference type="InterPro" id="IPR008920">
    <property type="entry name" value="TF_FadR/GntR_C"/>
</dbReference>
<dbReference type="InterPro" id="IPR011711">
    <property type="entry name" value="GntR_C"/>
</dbReference>
<dbReference type="AlphaFoldDB" id="A0A485LX21"/>
<feature type="domain" description="HTH gntR-type" evidence="4">
    <location>
        <begin position="11"/>
        <end position="79"/>
    </location>
</feature>
<dbReference type="PANTHER" id="PTHR43537:SF5">
    <property type="entry name" value="UXU OPERON TRANSCRIPTIONAL REGULATOR"/>
    <property type="match status" value="1"/>
</dbReference>
<proteinExistence type="predicted"/>
<dbReference type="GO" id="GO:0003677">
    <property type="term" value="F:DNA binding"/>
    <property type="evidence" value="ECO:0007669"/>
    <property type="project" value="UniProtKB-KW"/>
</dbReference>
<dbReference type="InterPro" id="IPR036390">
    <property type="entry name" value="WH_DNA-bd_sf"/>
</dbReference>
<dbReference type="Pfam" id="PF00392">
    <property type="entry name" value="GntR"/>
    <property type="match status" value="1"/>
</dbReference>
<name>A0A485LX21_9ZZZZ</name>
<keyword evidence="3" id="KW-0804">Transcription</keyword>
<dbReference type="SMART" id="SM00345">
    <property type="entry name" value="HTH_GNTR"/>
    <property type="match status" value="1"/>
</dbReference>
<evidence type="ECO:0000256" key="1">
    <source>
        <dbReference type="ARBA" id="ARBA00023015"/>
    </source>
</evidence>
<dbReference type="SUPFAM" id="SSF48008">
    <property type="entry name" value="GntR ligand-binding domain-like"/>
    <property type="match status" value="1"/>
</dbReference>
<evidence type="ECO:0000256" key="2">
    <source>
        <dbReference type="ARBA" id="ARBA00023125"/>
    </source>
</evidence>
<accession>A0A485LX21</accession>
<dbReference type="PROSITE" id="PS50949">
    <property type="entry name" value="HTH_GNTR"/>
    <property type="match status" value="1"/>
</dbReference>
<dbReference type="InterPro" id="IPR000524">
    <property type="entry name" value="Tscrpt_reg_HTH_GntR"/>
</dbReference>
<dbReference type="SMART" id="SM00895">
    <property type="entry name" value="FCD"/>
    <property type="match status" value="1"/>
</dbReference>
<gene>
    <name evidence="5" type="primary">mce2R</name>
    <name evidence="5" type="ORF">SCFA_180004</name>
</gene>
<dbReference type="GO" id="GO:0003700">
    <property type="term" value="F:DNA-binding transcription factor activity"/>
    <property type="evidence" value="ECO:0007669"/>
    <property type="project" value="InterPro"/>
</dbReference>
<protein>
    <submittedName>
        <fullName evidence="5">HTH-type transcriptional regulator Mce2R</fullName>
    </submittedName>
</protein>
<dbReference type="Pfam" id="PF07729">
    <property type="entry name" value="FCD"/>
    <property type="match status" value="1"/>
</dbReference>
<dbReference type="CDD" id="cd07377">
    <property type="entry name" value="WHTH_GntR"/>
    <property type="match status" value="1"/>
</dbReference>
<evidence type="ECO:0000313" key="5">
    <source>
        <dbReference type="EMBL" id="VFU13313.1"/>
    </source>
</evidence>
<dbReference type="EMBL" id="CAADRM010000079">
    <property type="protein sequence ID" value="VFU13313.1"/>
    <property type="molecule type" value="Genomic_DNA"/>
</dbReference>
<keyword evidence="1" id="KW-0805">Transcription regulation</keyword>
<dbReference type="PANTHER" id="PTHR43537">
    <property type="entry name" value="TRANSCRIPTIONAL REGULATOR, GNTR FAMILY"/>
    <property type="match status" value="1"/>
</dbReference>
<evidence type="ECO:0000259" key="4">
    <source>
        <dbReference type="PROSITE" id="PS50949"/>
    </source>
</evidence>
<dbReference type="InterPro" id="IPR036388">
    <property type="entry name" value="WH-like_DNA-bd_sf"/>
</dbReference>
<dbReference type="Gene3D" id="1.10.10.10">
    <property type="entry name" value="Winged helix-like DNA-binding domain superfamily/Winged helix DNA-binding domain"/>
    <property type="match status" value="1"/>
</dbReference>
<keyword evidence="2" id="KW-0238">DNA-binding</keyword>